<dbReference type="InterPro" id="IPR033307">
    <property type="entry name" value="Ted1_MPase_dom"/>
</dbReference>
<dbReference type="CDD" id="cd08164">
    <property type="entry name" value="MPP_Ted1"/>
    <property type="match status" value="1"/>
</dbReference>
<dbReference type="PANTHER" id="PTHR13315">
    <property type="entry name" value="METALLO PHOSPHOESTERASE RELATED"/>
    <property type="match status" value="1"/>
</dbReference>
<dbReference type="PANTHER" id="PTHR13315:SF1">
    <property type="entry name" value="PROTEIN TED1"/>
    <property type="match status" value="1"/>
</dbReference>
<evidence type="ECO:0000256" key="2">
    <source>
        <dbReference type="SAM" id="Phobius"/>
    </source>
</evidence>
<sequence>MLKVWLTRLTVLTTILAIVSNIYIFTYPSIFPSECSWRCSARKASLDAEDSLSALDRAILYTSRYLRDVSAQFSKVDGVKESRDRNQPSDVHLLALGDPQIKGIWPNTPYLSRLDTFGNDFYLGHIFSMMKKRLNPTHVAVMGDLFSSQWIGDSEFYNRTMRYTSRIFQRNVSVLENIKKESHDTNGQYQIDWVKFADDLGARLQQTPKKFDFGYEDVYSWDPVNEDYLFMNLTGNHDVGYSGDATYQHMARFQSLFGKDNYWIEYDRGTDHAWRIVVLNSMLLEGPPLQQELMDVTWEFLYRLFERRFEGSTILLTHVPFYKKEGICADSELFRYYPHDFQREPYKQNLLRSQNHLSQGTTKRVLNLIFDNHKPGIILTGHDHVGCETIYNKDDKTGEWSAAKAVTSTDFSVREITVRSMMGEFHGNSGLVTGQFNTKTKLWEWSFTLCPFSVQHIWWFTKVVTLLSGLLLSIRVFI</sequence>
<dbReference type="GO" id="GO:0006888">
    <property type="term" value="P:endoplasmic reticulum to Golgi vesicle-mediated transport"/>
    <property type="evidence" value="ECO:0007669"/>
    <property type="project" value="EnsemblFungi"/>
</dbReference>
<feature type="transmembrane region" description="Helical" evidence="2">
    <location>
        <begin position="9"/>
        <end position="30"/>
    </location>
</feature>
<dbReference type="GO" id="GO:0006506">
    <property type="term" value="P:GPI anchor biosynthetic process"/>
    <property type="evidence" value="ECO:0007669"/>
    <property type="project" value="InterPro"/>
</dbReference>
<dbReference type="InterPro" id="IPR033308">
    <property type="entry name" value="PGAP5/Cdc1/Ted1"/>
</dbReference>
<dbReference type="SUPFAM" id="SSF56300">
    <property type="entry name" value="Metallo-dependent phosphatases"/>
    <property type="match status" value="1"/>
</dbReference>
<dbReference type="OrthoDB" id="9984693at2759"/>
<dbReference type="AlphaFoldDB" id="A0A1G4IP77"/>
<dbReference type="Proteomes" id="UP000190274">
    <property type="component" value="Chromosome A"/>
</dbReference>
<protein>
    <submittedName>
        <fullName evidence="3">LADA_0A05688g1_1</fullName>
    </submittedName>
</protein>
<evidence type="ECO:0000256" key="1">
    <source>
        <dbReference type="ARBA" id="ARBA00023136"/>
    </source>
</evidence>
<accession>A0A1G4IP77</accession>
<keyword evidence="2" id="KW-0812">Transmembrane</keyword>
<evidence type="ECO:0000313" key="4">
    <source>
        <dbReference type="Proteomes" id="UP000190274"/>
    </source>
</evidence>
<gene>
    <name evidence="3" type="ORF">LADA_0A05688G</name>
</gene>
<dbReference type="STRING" id="1266660.A0A1G4IP77"/>
<evidence type="ECO:0000313" key="3">
    <source>
        <dbReference type="EMBL" id="SCU78451.1"/>
    </source>
</evidence>
<dbReference type="EMBL" id="LT598460">
    <property type="protein sequence ID" value="SCU78451.1"/>
    <property type="molecule type" value="Genomic_DNA"/>
</dbReference>
<name>A0A1G4IP77_9SACH</name>
<dbReference type="GO" id="GO:0005783">
    <property type="term" value="C:endoplasmic reticulum"/>
    <property type="evidence" value="ECO:0007669"/>
    <property type="project" value="TreeGrafter"/>
</dbReference>
<dbReference type="Gene3D" id="3.60.21.10">
    <property type="match status" value="1"/>
</dbReference>
<organism evidence="3 4">
    <name type="scientific">Lachancea dasiensis</name>
    <dbReference type="NCBI Taxonomy" id="1072105"/>
    <lineage>
        <taxon>Eukaryota</taxon>
        <taxon>Fungi</taxon>
        <taxon>Dikarya</taxon>
        <taxon>Ascomycota</taxon>
        <taxon>Saccharomycotina</taxon>
        <taxon>Saccharomycetes</taxon>
        <taxon>Saccharomycetales</taxon>
        <taxon>Saccharomycetaceae</taxon>
        <taxon>Lachancea</taxon>
    </lineage>
</organism>
<keyword evidence="4" id="KW-1185">Reference proteome</keyword>
<dbReference type="GO" id="GO:0016020">
    <property type="term" value="C:membrane"/>
    <property type="evidence" value="ECO:0007669"/>
    <property type="project" value="GOC"/>
</dbReference>
<keyword evidence="1 2" id="KW-0472">Membrane</keyword>
<keyword evidence="2" id="KW-1133">Transmembrane helix</keyword>
<proteinExistence type="predicted"/>
<dbReference type="InterPro" id="IPR029052">
    <property type="entry name" value="Metallo-depent_PP-like"/>
</dbReference>
<reference evidence="3 4" key="1">
    <citation type="submission" date="2016-03" db="EMBL/GenBank/DDBJ databases">
        <authorList>
            <person name="Devillers H."/>
        </authorList>
    </citation>
    <scope>NUCLEOTIDE SEQUENCE [LARGE SCALE GENOMIC DNA]</scope>
    <source>
        <strain evidence="3">CBS 10888</strain>
    </source>
</reference>